<dbReference type="AlphaFoldDB" id="J3LBH9"/>
<dbReference type="EnsemblPlants" id="OB02G19960.1">
    <property type="protein sequence ID" value="OB02G19960.1"/>
    <property type="gene ID" value="OB02G19960"/>
</dbReference>
<accession>J3LBH9</accession>
<keyword evidence="2" id="KW-1185">Reference proteome</keyword>
<reference evidence="1" key="1">
    <citation type="submission" date="2013-04" db="UniProtKB">
        <authorList>
            <consortium name="EnsemblPlants"/>
        </authorList>
    </citation>
    <scope>IDENTIFICATION</scope>
</reference>
<evidence type="ECO:0000313" key="2">
    <source>
        <dbReference type="Proteomes" id="UP000006038"/>
    </source>
</evidence>
<protein>
    <submittedName>
        <fullName evidence="1">Uncharacterized protein</fullName>
    </submittedName>
</protein>
<organism evidence="1">
    <name type="scientific">Oryza brachyantha</name>
    <name type="common">malo sina</name>
    <dbReference type="NCBI Taxonomy" id="4533"/>
    <lineage>
        <taxon>Eukaryota</taxon>
        <taxon>Viridiplantae</taxon>
        <taxon>Streptophyta</taxon>
        <taxon>Embryophyta</taxon>
        <taxon>Tracheophyta</taxon>
        <taxon>Spermatophyta</taxon>
        <taxon>Magnoliopsida</taxon>
        <taxon>Liliopsida</taxon>
        <taxon>Poales</taxon>
        <taxon>Poaceae</taxon>
        <taxon>BOP clade</taxon>
        <taxon>Oryzoideae</taxon>
        <taxon>Oryzeae</taxon>
        <taxon>Oryzinae</taxon>
        <taxon>Oryza</taxon>
    </lineage>
</organism>
<name>J3LBH9_ORYBR</name>
<proteinExistence type="predicted"/>
<dbReference type="HOGENOM" id="CLU_2835233_0_0_1"/>
<sequence>MTRSGALRSSEPSPIIQKHYWQTDNVLIITVPEQSVSDDQMFRETNWQSFSNRRSRDEFQMTCKCI</sequence>
<dbReference type="Gramene" id="OB02G19960.1">
    <property type="protein sequence ID" value="OB02G19960.1"/>
    <property type="gene ID" value="OB02G19960"/>
</dbReference>
<dbReference type="Proteomes" id="UP000006038">
    <property type="component" value="Unassembled WGS sequence"/>
</dbReference>
<evidence type="ECO:0000313" key="1">
    <source>
        <dbReference type="EnsemblPlants" id="OB02G19960.1"/>
    </source>
</evidence>